<reference evidence="1" key="2">
    <citation type="journal article" date="2022" name="Hortic Res">
        <title>The genome of Dioscorea zingiberensis sheds light on the biosynthesis, origin and evolution of the medicinally important diosgenin saponins.</title>
        <authorList>
            <person name="Li Y."/>
            <person name="Tan C."/>
            <person name="Li Z."/>
            <person name="Guo J."/>
            <person name="Li S."/>
            <person name="Chen X."/>
            <person name="Wang C."/>
            <person name="Dai X."/>
            <person name="Yang H."/>
            <person name="Song W."/>
            <person name="Hou L."/>
            <person name="Xu J."/>
            <person name="Tong Z."/>
            <person name="Xu A."/>
            <person name="Yuan X."/>
            <person name="Wang W."/>
            <person name="Yang Q."/>
            <person name="Chen L."/>
            <person name="Sun Z."/>
            <person name="Wang K."/>
            <person name="Pan B."/>
            <person name="Chen J."/>
            <person name="Bao Y."/>
            <person name="Liu F."/>
            <person name="Qi X."/>
            <person name="Gang D.R."/>
            <person name="Wen J."/>
            <person name="Li J."/>
        </authorList>
    </citation>
    <scope>NUCLEOTIDE SEQUENCE</scope>
    <source>
        <strain evidence="1">Dzin_1.0</strain>
    </source>
</reference>
<dbReference type="Proteomes" id="UP001085076">
    <property type="component" value="Miscellaneous, Linkage group lg08"/>
</dbReference>
<comment type="caution">
    <text evidence="1">The sequence shown here is derived from an EMBL/GenBank/DDBJ whole genome shotgun (WGS) entry which is preliminary data.</text>
</comment>
<gene>
    <name evidence="1" type="ORF">J5N97_027032</name>
</gene>
<organism evidence="1 2">
    <name type="scientific">Dioscorea zingiberensis</name>
    <dbReference type="NCBI Taxonomy" id="325984"/>
    <lineage>
        <taxon>Eukaryota</taxon>
        <taxon>Viridiplantae</taxon>
        <taxon>Streptophyta</taxon>
        <taxon>Embryophyta</taxon>
        <taxon>Tracheophyta</taxon>
        <taxon>Spermatophyta</taxon>
        <taxon>Magnoliopsida</taxon>
        <taxon>Liliopsida</taxon>
        <taxon>Dioscoreales</taxon>
        <taxon>Dioscoreaceae</taxon>
        <taxon>Dioscorea</taxon>
    </lineage>
</organism>
<name>A0A9D5C4I0_9LILI</name>
<protein>
    <submittedName>
        <fullName evidence="1">Uncharacterized protein</fullName>
    </submittedName>
</protein>
<evidence type="ECO:0000313" key="2">
    <source>
        <dbReference type="Proteomes" id="UP001085076"/>
    </source>
</evidence>
<proteinExistence type="predicted"/>
<dbReference type="EMBL" id="JAGGNH010000008">
    <property type="protein sequence ID" value="KAJ0965894.1"/>
    <property type="molecule type" value="Genomic_DNA"/>
</dbReference>
<reference evidence="1" key="1">
    <citation type="submission" date="2021-03" db="EMBL/GenBank/DDBJ databases">
        <authorList>
            <person name="Li Z."/>
            <person name="Yang C."/>
        </authorList>
    </citation>
    <scope>NUCLEOTIDE SEQUENCE</scope>
    <source>
        <strain evidence="1">Dzin_1.0</strain>
        <tissue evidence="1">Leaf</tissue>
    </source>
</reference>
<evidence type="ECO:0000313" key="1">
    <source>
        <dbReference type="EMBL" id="KAJ0965894.1"/>
    </source>
</evidence>
<keyword evidence="2" id="KW-1185">Reference proteome</keyword>
<sequence length="82" mass="8828">MEGAALDNKGHPDKIVGTGAALGACRMGQAQGRCLFLPIRNPQWPFVENPVSNPGFPPNRSPDPLGIPPYQIGSSWFCLLVR</sequence>
<dbReference type="AlphaFoldDB" id="A0A9D5C4I0"/>
<accession>A0A9D5C4I0</accession>